<dbReference type="Gene3D" id="1.20.58.1880">
    <property type="match status" value="1"/>
</dbReference>
<reference evidence="3" key="1">
    <citation type="journal article" date="2023" name="Plant J.">
        <title>The genome of the king protea, Protea cynaroides.</title>
        <authorList>
            <person name="Chang J."/>
            <person name="Duong T.A."/>
            <person name="Schoeman C."/>
            <person name="Ma X."/>
            <person name="Roodt D."/>
            <person name="Barker N."/>
            <person name="Li Z."/>
            <person name="Van de Peer Y."/>
            <person name="Mizrachi E."/>
        </authorList>
    </citation>
    <scope>NUCLEOTIDE SEQUENCE</scope>
    <source>
        <tissue evidence="3">Young leaves</tissue>
    </source>
</reference>
<protein>
    <recommendedName>
        <fullName evidence="2">SANT domain-containing protein</fullName>
    </recommendedName>
</protein>
<dbReference type="EMBL" id="JAMYWD010000002">
    <property type="protein sequence ID" value="KAJ4979216.1"/>
    <property type="molecule type" value="Genomic_DNA"/>
</dbReference>
<dbReference type="InterPro" id="IPR009057">
    <property type="entry name" value="Homeodomain-like_sf"/>
</dbReference>
<dbReference type="CDD" id="cd00167">
    <property type="entry name" value="SANT"/>
    <property type="match status" value="1"/>
</dbReference>
<evidence type="ECO:0000313" key="3">
    <source>
        <dbReference type="EMBL" id="KAJ4979216.1"/>
    </source>
</evidence>
<dbReference type="Gene3D" id="1.10.10.60">
    <property type="entry name" value="Homeodomain-like"/>
    <property type="match status" value="1"/>
</dbReference>
<dbReference type="PROSITE" id="PS51293">
    <property type="entry name" value="SANT"/>
    <property type="match status" value="2"/>
</dbReference>
<dbReference type="Pfam" id="PF00249">
    <property type="entry name" value="Myb_DNA-binding"/>
    <property type="match status" value="2"/>
</dbReference>
<dbReference type="PANTHER" id="PTHR47340:SF1">
    <property type="entry name" value="DUPLICATED HOMEODOMAIN-LIKE SUPERFAMILY PROTEIN"/>
    <property type="match status" value="1"/>
</dbReference>
<proteinExistence type="predicted"/>
<dbReference type="SMART" id="SM00717">
    <property type="entry name" value="SANT"/>
    <property type="match status" value="2"/>
</dbReference>
<feature type="region of interest" description="Disordered" evidence="1">
    <location>
        <begin position="1586"/>
        <end position="1622"/>
    </location>
</feature>
<feature type="compositionally biased region" description="Polar residues" evidence="1">
    <location>
        <begin position="561"/>
        <end position="570"/>
    </location>
</feature>
<organism evidence="3 4">
    <name type="scientific">Protea cynaroides</name>
    <dbReference type="NCBI Taxonomy" id="273540"/>
    <lineage>
        <taxon>Eukaryota</taxon>
        <taxon>Viridiplantae</taxon>
        <taxon>Streptophyta</taxon>
        <taxon>Embryophyta</taxon>
        <taxon>Tracheophyta</taxon>
        <taxon>Spermatophyta</taxon>
        <taxon>Magnoliopsida</taxon>
        <taxon>Proteales</taxon>
        <taxon>Proteaceae</taxon>
        <taxon>Protea</taxon>
    </lineage>
</organism>
<feature type="compositionally biased region" description="Basic residues" evidence="1">
    <location>
        <begin position="757"/>
        <end position="767"/>
    </location>
</feature>
<feature type="compositionally biased region" description="Basic and acidic residues" evidence="1">
    <location>
        <begin position="1"/>
        <end position="23"/>
    </location>
</feature>
<comment type="caution">
    <text evidence="3">The sequence shown here is derived from an EMBL/GenBank/DDBJ whole genome shotgun (WGS) entry which is preliminary data.</text>
</comment>
<feature type="compositionally biased region" description="Basic and acidic residues" evidence="1">
    <location>
        <begin position="1550"/>
        <end position="1559"/>
    </location>
</feature>
<dbReference type="OrthoDB" id="10258692at2759"/>
<feature type="compositionally biased region" description="Basic and acidic residues" evidence="1">
    <location>
        <begin position="224"/>
        <end position="233"/>
    </location>
</feature>
<gene>
    <name evidence="3" type="ORF">NE237_009996</name>
</gene>
<dbReference type="SUPFAM" id="SSF46689">
    <property type="entry name" value="Homeodomain-like"/>
    <property type="match status" value="2"/>
</dbReference>
<keyword evidence="4" id="KW-1185">Reference proteome</keyword>
<name>A0A9Q0KZD2_9MAGN</name>
<feature type="domain" description="SANT" evidence="2">
    <location>
        <begin position="1065"/>
        <end position="1112"/>
    </location>
</feature>
<feature type="region of interest" description="Disordered" evidence="1">
    <location>
        <begin position="210"/>
        <end position="249"/>
    </location>
</feature>
<feature type="region of interest" description="Disordered" evidence="1">
    <location>
        <begin position="44"/>
        <end position="102"/>
    </location>
</feature>
<feature type="compositionally biased region" description="Low complexity" evidence="1">
    <location>
        <begin position="210"/>
        <end position="223"/>
    </location>
</feature>
<feature type="domain" description="SANT" evidence="2">
    <location>
        <begin position="841"/>
        <end position="892"/>
    </location>
</feature>
<feature type="region of interest" description="Disordered" evidence="1">
    <location>
        <begin position="560"/>
        <end position="580"/>
    </location>
</feature>
<feature type="region of interest" description="Disordered" evidence="1">
    <location>
        <begin position="1"/>
        <end position="25"/>
    </location>
</feature>
<evidence type="ECO:0000313" key="4">
    <source>
        <dbReference type="Proteomes" id="UP001141806"/>
    </source>
</evidence>
<dbReference type="InterPro" id="IPR017884">
    <property type="entry name" value="SANT_dom"/>
</dbReference>
<evidence type="ECO:0000256" key="1">
    <source>
        <dbReference type="SAM" id="MobiDB-lite"/>
    </source>
</evidence>
<feature type="region of interest" description="Disordered" evidence="1">
    <location>
        <begin position="1550"/>
        <end position="1571"/>
    </location>
</feature>
<dbReference type="PANTHER" id="PTHR47340">
    <property type="entry name" value="DUPLICATED HOMEODOMAIN-LIKE SUPERFAMILY PROTEIN"/>
    <property type="match status" value="1"/>
</dbReference>
<feature type="region of interest" description="Disordered" evidence="1">
    <location>
        <begin position="740"/>
        <end position="768"/>
    </location>
</feature>
<feature type="region of interest" description="Disordered" evidence="1">
    <location>
        <begin position="519"/>
        <end position="538"/>
    </location>
</feature>
<accession>A0A9Q0KZD2</accession>
<evidence type="ECO:0000259" key="2">
    <source>
        <dbReference type="PROSITE" id="PS51293"/>
    </source>
</evidence>
<dbReference type="Proteomes" id="UP001141806">
    <property type="component" value="Unassembled WGS sequence"/>
</dbReference>
<sequence>MPPEPSHWERKDLFKEKKHERSDALGSVARWKDSHIGSRDFARSGLDEFRRPQGHGKQGGFQLFSEDSGYGCTISRSSERTADDDICQPSASRAEVKCGRNSRESKGFYSQKEWKGVHMWERETDASFSSSGREHEMSSQKTVDDLLTYSSPLQFDIENSSRDQLNYKDHHDKMGGTNGFGTGHRYDKGHSLDSITWKPLKWTRSCCLSSRGSGFSHSSSSKSIKADSDETKPEIQNGEVRTGRLPSGDASAVVSSGALFEDSCSRKKQRLGWGQGLAKYEKRKVEGPDENTGKSGLVSCSNYNNIMHGPVPSLSDKSPRVTGLSECASPATPSSVACSSSPGVDDKPYSKVASIDNDISNLSDSPAQGFQNCLEEFCVSLENLEINPLNNLSSLLADLLQVEDASSGDSCFVRSTATNKLLLLKSDILRALEKTECEIDLFETEYKSLNSEAEGSGSCLKLKGSDSLQVTTNDREEVCDPSNILPKPAPMQVATSGDILEGKLMLHNDTLEEVSAGVGDEDIESPGTATSKFVKLPSRGNPDISADLLKQEDSSVDLTAARSSPGSATSKFVKPPSMGNPDISSDTLKHEESSINLTLARSTTSGTQCLFPPDENKPVFVYGAEDTIHLVDINHSTQISGGLSSQGGTECKLHASLFASNKDTARKAFEVFNKQLPSEQREVDIWESSKTLCLQNRALVKEKLAARKCFLRFKERVLTLKFRAFQHLWKEDMRLLSMRKSRPKSQKRFELSSRTSHAGHQRNRSSIRSRFTSPAGNLTLVPTSEIVEFTSKLLSDSQHKRYRNSLKMPALILDEKERKLSRFITTNGFVEDPCAVEKERSMINPWTSEEKEIFMEMLATFGKDFRKIASFLEHKTTADCIVFYYKNQKSESFEKIKERLELRKQEKSYPTNTYLVTSGKKWNREANATSLDMLGAASVIAAQADENMKPCQISGVKLFPGGFHGRKTSRGDDAGLEGSSSIDILANEKEAAAADVLAGICGALSSEAMSSCVTSSLDPGEGCQGWKSQNQSYRNKRPLTPEVMQHGDDEETCSGDSCGEMDSVDWADDEKSIFIRALRTYGKDFAKISRCVGTRSRDQCRIFFSKARKCLGLDVIHPGQSNKGMPVSDTNGGRSDTDDACVVEMESAICSTQSSSRMDVDFPLEMDASANAGTTNLGTVMDGYIEKKQMGQSEQEDSDKGLGTIGAEDVQAVPNSCFDGETKLMEQEEHKLSAGQDVTLADDAVKIEVATSSEQLVGIFESNVLTVEEDSGRESTQRTIAPVDEHLSSGGTKETEGSKLNSAVKLHSVSGATAEHMMCSEGTKSVDSESGLDDRRHAKASVDTNNNTNTSYCFPSDSAISNASGSVEDRSMHLGFSLTSSIQHKVSLELLSSVHKPQSITWPQKENCPVSASLALQDSSVVHTEVHTRQPSTTSSSSSSNLNVMEHGNKQRLRSLNADVYNQYLLGQSLNRVDTSQILRGYPLRVLNKKEMNGEVDKSCGKSSMVHSLSKMSRDQHSNPYFVQDLYHEKCNGSMLPHAVAELPLLPRTREQSTSDRPRPHSMSSCSSDTAEHSLRTGDVKLFGQILSHPSPLQKPNPTSQKGDDMRSPETNGRSFNLKFTPDQGIDGGASVMSKVDPSKYSGLDDFPMRSYGFWDGSRVQTGLSSMPDSAILLAKYPAAFEDFSTSCRVEQQPLPPVLKKKSDCVSVFQSKDVKGGGVLPDIQMYRTYEGTKVQPFGVDMKHHDVFPEMQKRNGYEVAPIFQPQGRVMGMNIGGGILVGGNCTGVSDPVAAMQMHYATAERYGAQAGSMREESWRRGDLGR</sequence>
<dbReference type="InterPro" id="IPR001005">
    <property type="entry name" value="SANT/Myb"/>
</dbReference>